<gene>
    <name evidence="2" type="ORF">ERUC_LOCUS42783</name>
</gene>
<evidence type="ECO:0000313" key="3">
    <source>
        <dbReference type="Proteomes" id="UP001642260"/>
    </source>
</evidence>
<evidence type="ECO:0000313" key="2">
    <source>
        <dbReference type="EMBL" id="CAH8390300.1"/>
    </source>
</evidence>
<evidence type="ECO:0000256" key="1">
    <source>
        <dbReference type="SAM" id="Coils"/>
    </source>
</evidence>
<dbReference type="EMBL" id="CAKOAT010886264">
    <property type="protein sequence ID" value="CAH8390300.1"/>
    <property type="molecule type" value="Genomic_DNA"/>
</dbReference>
<sequence>MEKLKMEKLKMYVGLGSLTRSQNSGQGFCFCASRANITQSWTDKNPGRRFYSSPHGCDYFSWFDEEECTKWQRRVLIEARDEINRKSAVIEQLTKNISEMKRNFENKETVDDENEDEIVRKFVEFYV</sequence>
<keyword evidence="1" id="KW-0175">Coiled coil</keyword>
<proteinExistence type="predicted"/>
<organism evidence="2 3">
    <name type="scientific">Eruca vesicaria subsp. sativa</name>
    <name type="common">Garden rocket</name>
    <name type="synonym">Eruca sativa</name>
    <dbReference type="NCBI Taxonomy" id="29727"/>
    <lineage>
        <taxon>Eukaryota</taxon>
        <taxon>Viridiplantae</taxon>
        <taxon>Streptophyta</taxon>
        <taxon>Embryophyta</taxon>
        <taxon>Tracheophyta</taxon>
        <taxon>Spermatophyta</taxon>
        <taxon>Magnoliopsida</taxon>
        <taxon>eudicotyledons</taxon>
        <taxon>Gunneridae</taxon>
        <taxon>Pentapetalae</taxon>
        <taxon>rosids</taxon>
        <taxon>malvids</taxon>
        <taxon>Brassicales</taxon>
        <taxon>Brassicaceae</taxon>
        <taxon>Brassiceae</taxon>
        <taxon>Eruca</taxon>
    </lineage>
</organism>
<evidence type="ECO:0008006" key="4">
    <source>
        <dbReference type="Google" id="ProtNLM"/>
    </source>
</evidence>
<dbReference type="AlphaFoldDB" id="A0ABC8M3Z7"/>
<name>A0ABC8M3Z7_ERUVS</name>
<reference evidence="2 3" key="1">
    <citation type="submission" date="2022-03" db="EMBL/GenBank/DDBJ databases">
        <authorList>
            <person name="Macdonald S."/>
            <person name="Ahmed S."/>
            <person name="Newling K."/>
        </authorList>
    </citation>
    <scope>NUCLEOTIDE SEQUENCE [LARGE SCALE GENOMIC DNA]</scope>
</reference>
<dbReference type="PANTHER" id="PTHR33248">
    <property type="entry name" value="ZINC ION-BINDING PROTEIN"/>
    <property type="match status" value="1"/>
</dbReference>
<dbReference type="Proteomes" id="UP001642260">
    <property type="component" value="Unassembled WGS sequence"/>
</dbReference>
<feature type="coiled-coil region" evidence="1">
    <location>
        <begin position="76"/>
        <end position="110"/>
    </location>
</feature>
<comment type="caution">
    <text evidence="2">The sequence shown here is derived from an EMBL/GenBank/DDBJ whole genome shotgun (WGS) entry which is preliminary data.</text>
</comment>
<keyword evidence="3" id="KW-1185">Reference proteome</keyword>
<accession>A0ABC8M3Z7</accession>
<protein>
    <recommendedName>
        <fullName evidence="4">Zinc finger GRF-type domain-containing protein</fullName>
    </recommendedName>
</protein>